<keyword evidence="5" id="KW-0732">Signal</keyword>
<keyword evidence="2" id="KW-0677">Repeat</keyword>
<name>C3Z0L1_BRAFL</name>
<dbReference type="EMBL" id="GG666569">
    <property type="protein sequence ID" value="EEN53891.1"/>
    <property type="molecule type" value="Genomic_DNA"/>
</dbReference>
<keyword evidence="4" id="KW-1133">Transmembrane helix</keyword>
<feature type="region of interest" description="Disordered" evidence="3">
    <location>
        <begin position="381"/>
        <end position="419"/>
    </location>
</feature>
<evidence type="ECO:0000256" key="3">
    <source>
        <dbReference type="SAM" id="MobiDB-lite"/>
    </source>
</evidence>
<dbReference type="SMART" id="SM00369">
    <property type="entry name" value="LRR_TYP"/>
    <property type="match status" value="3"/>
</dbReference>
<dbReference type="InterPro" id="IPR051295">
    <property type="entry name" value="LGI_related"/>
</dbReference>
<feature type="region of interest" description="Disordered" evidence="3">
    <location>
        <begin position="440"/>
        <end position="461"/>
    </location>
</feature>
<feature type="compositionally biased region" description="Polar residues" evidence="3">
    <location>
        <begin position="398"/>
        <end position="419"/>
    </location>
</feature>
<evidence type="ECO:0008006" key="7">
    <source>
        <dbReference type="Google" id="ProtNLM"/>
    </source>
</evidence>
<dbReference type="PANTHER" id="PTHR24367">
    <property type="entry name" value="LEUCINE-RICH REPEAT-CONTAINING PROTEIN"/>
    <property type="match status" value="1"/>
</dbReference>
<dbReference type="InterPro" id="IPR032675">
    <property type="entry name" value="LRR_dom_sf"/>
</dbReference>
<reference evidence="6" key="1">
    <citation type="journal article" date="2008" name="Nature">
        <title>The amphioxus genome and the evolution of the chordate karyotype.</title>
        <authorList>
            <consortium name="US DOE Joint Genome Institute (JGI-PGF)"/>
            <person name="Putnam N.H."/>
            <person name="Butts T."/>
            <person name="Ferrier D.E.K."/>
            <person name="Furlong R.F."/>
            <person name="Hellsten U."/>
            <person name="Kawashima T."/>
            <person name="Robinson-Rechavi M."/>
            <person name="Shoguchi E."/>
            <person name="Terry A."/>
            <person name="Yu J.-K."/>
            <person name="Benito-Gutierrez E.L."/>
            <person name="Dubchak I."/>
            <person name="Garcia-Fernandez J."/>
            <person name="Gibson-Brown J.J."/>
            <person name="Grigoriev I.V."/>
            <person name="Horton A.C."/>
            <person name="de Jong P.J."/>
            <person name="Jurka J."/>
            <person name="Kapitonov V.V."/>
            <person name="Kohara Y."/>
            <person name="Kuroki Y."/>
            <person name="Lindquist E."/>
            <person name="Lucas S."/>
            <person name="Osoegawa K."/>
            <person name="Pennacchio L.A."/>
            <person name="Salamov A.A."/>
            <person name="Satou Y."/>
            <person name="Sauka-Spengler T."/>
            <person name="Schmutz J."/>
            <person name="Shin-I T."/>
            <person name="Toyoda A."/>
            <person name="Bronner-Fraser M."/>
            <person name="Fujiyama A."/>
            <person name="Holland L.Z."/>
            <person name="Holland P.W.H."/>
            <person name="Satoh N."/>
            <person name="Rokhsar D.S."/>
        </authorList>
    </citation>
    <scope>NUCLEOTIDE SEQUENCE [LARGE SCALE GENOMIC DNA]</scope>
    <source>
        <strain evidence="6">S238N-H82</strain>
        <tissue evidence="6">Testes</tissue>
    </source>
</reference>
<sequence>MEQSRALQVLGVLLLSSYLLSVLAPDPRCPDSCLTTSTLLTTKLQEAWGRGPLSLRCRCPDKDQEGLPCSWVGNGGRYSFPVCLDAIPTNFHQATQSIFIKHLRSSILMERSFPNTSGLTVLHIQASNVSTIQPGAFLGLPLVKKLYLDDNLISNLGPDTFLGLKNLTDLVINKNELSFISQHAFRGLPLLAYLSLVQNRLPSVPVDALLQPKALTVANLNKNPITNITRHIMLLKQDQHLRLIVEGTRLNCNKNLKWLICNLPDVGPMLKLDMLRCASPPQLSGTLLTTLRKDFIKFGRCDDASVTTTTAGTSAAVDTTTNTHLSIILGGDPVIREDDKSHLFAIITAVAVPLLIVLALTMTFIIKSHCHGTAALLHPDIPSGPELGEPDSIAAPVSDTSSAASRQPNPAHIQTSGDGNTIQPYAVTYMDVSGKLGKNGRLPPYATTSLPHDSNQTPENNDTIQPYAVTYMDVSGKGKNGKLPPYGVTSFTNSQISEEGDAIQPYAVTYMDVSGKGKNGKLRPYATTSLAHDQTSEDSSTIQPYTVTYMDVSRKGKNKKLPPYATTSLVHNQTSFDTEPQLQPYAVTYDDTCTCRVEGYTSLKNQTVATQEQTAIKQPVGQSEMSNQEETMIKQPIGQSDGLLGDCRVAGYTSLQHATNQEETIVKQVVGQSEGLSMLYGQGGNTRQKYESSVDGGRKRTLSSGRGTYGMKETNKIPSINEKLYRTISQHNGAEGHSTSHVLYNTAHGQPKCKDSTSQVLYNQAHRQPECRKRDPSVLYEEQKTDTSLQAAF</sequence>
<dbReference type="PANTHER" id="PTHR24367:SF318">
    <property type="entry name" value="LEUCINE-RICH GLIOMA-INACTIVATED PROTEIN 1-LIKE"/>
    <property type="match status" value="1"/>
</dbReference>
<evidence type="ECO:0000313" key="6">
    <source>
        <dbReference type="EMBL" id="EEN53891.1"/>
    </source>
</evidence>
<dbReference type="InParanoid" id="C3Z0L1"/>
<dbReference type="InterPro" id="IPR001611">
    <property type="entry name" value="Leu-rich_rpt"/>
</dbReference>
<feature type="region of interest" description="Disordered" evidence="3">
    <location>
        <begin position="680"/>
        <end position="710"/>
    </location>
</feature>
<organism>
    <name type="scientific">Branchiostoma floridae</name>
    <name type="common">Florida lancelet</name>
    <name type="synonym">Amphioxus</name>
    <dbReference type="NCBI Taxonomy" id="7739"/>
    <lineage>
        <taxon>Eukaryota</taxon>
        <taxon>Metazoa</taxon>
        <taxon>Chordata</taxon>
        <taxon>Cephalochordata</taxon>
        <taxon>Leptocardii</taxon>
        <taxon>Amphioxiformes</taxon>
        <taxon>Branchiostomatidae</taxon>
        <taxon>Branchiostoma</taxon>
    </lineage>
</organism>
<gene>
    <name evidence="6" type="ORF">BRAFLDRAFT_128424</name>
</gene>
<feature type="compositionally biased region" description="Basic and acidic residues" evidence="3">
    <location>
        <begin position="688"/>
        <end position="698"/>
    </location>
</feature>
<keyword evidence="4" id="KW-0812">Transmembrane</keyword>
<dbReference type="Gene3D" id="3.80.10.10">
    <property type="entry name" value="Ribonuclease Inhibitor"/>
    <property type="match status" value="1"/>
</dbReference>
<dbReference type="Pfam" id="PF13855">
    <property type="entry name" value="LRR_8"/>
    <property type="match status" value="1"/>
</dbReference>
<feature type="compositionally biased region" description="Polar residues" evidence="3">
    <location>
        <begin position="446"/>
        <end position="461"/>
    </location>
</feature>
<protein>
    <recommendedName>
        <fullName evidence="7">LRRCT domain-containing protein</fullName>
    </recommendedName>
</protein>
<evidence type="ECO:0000256" key="4">
    <source>
        <dbReference type="SAM" id="Phobius"/>
    </source>
</evidence>
<dbReference type="AlphaFoldDB" id="C3Z0L1"/>
<feature type="signal peptide" evidence="5">
    <location>
        <begin position="1"/>
        <end position="24"/>
    </location>
</feature>
<proteinExistence type="predicted"/>
<dbReference type="InterPro" id="IPR003591">
    <property type="entry name" value="Leu-rich_rpt_typical-subtyp"/>
</dbReference>
<dbReference type="eggNOG" id="KOG0619">
    <property type="taxonomic scope" value="Eukaryota"/>
</dbReference>
<keyword evidence="1" id="KW-0433">Leucine-rich repeat</keyword>
<evidence type="ECO:0000256" key="5">
    <source>
        <dbReference type="SAM" id="SignalP"/>
    </source>
</evidence>
<evidence type="ECO:0000256" key="1">
    <source>
        <dbReference type="ARBA" id="ARBA00022614"/>
    </source>
</evidence>
<keyword evidence="4" id="KW-0472">Membrane</keyword>
<feature type="transmembrane region" description="Helical" evidence="4">
    <location>
        <begin position="343"/>
        <end position="366"/>
    </location>
</feature>
<evidence type="ECO:0000256" key="2">
    <source>
        <dbReference type="ARBA" id="ARBA00022737"/>
    </source>
</evidence>
<feature type="chain" id="PRO_5002935854" description="LRRCT domain-containing protein" evidence="5">
    <location>
        <begin position="25"/>
        <end position="793"/>
    </location>
</feature>
<dbReference type="SUPFAM" id="SSF52058">
    <property type="entry name" value="L domain-like"/>
    <property type="match status" value="1"/>
</dbReference>
<accession>C3Z0L1</accession>